<feature type="domain" description="HTH lacI-type" evidence="4">
    <location>
        <begin position="11"/>
        <end position="65"/>
    </location>
</feature>
<dbReference type="SMART" id="SM00354">
    <property type="entry name" value="HTH_LACI"/>
    <property type="match status" value="1"/>
</dbReference>
<sequence>MPVTKPRGRRPTIDDVAREAGVSRGTVSRVLNGGHWVSEPSRAQVDRAIRVTGYRINPHARSLATSRTGSVGFLLTESYERFFADPNFLQILRACADALAEHGMTLVLIMADTLEERRRATEYLTGGHVDGALVVSSHRDSQEFLATLLEANLPVISAGVPLGFEASVGYATADDEGGARTMITYLRDKGRSRLVHIAGPQDTSGGTARLRAFRELMGDEFSEELVAYGDYGRESGRKAMRELIARDVAFDGVFCANDLMAAGAMDVLRSAGIEVPEDVAVAGFDDAPVALETDPPLTTVHQPFDRVSGEMVRLLLDEIDGRAAGRVTLPTRIVERGTV</sequence>
<evidence type="ECO:0000259" key="4">
    <source>
        <dbReference type="PROSITE" id="PS50932"/>
    </source>
</evidence>
<organism evidence="5 6">
    <name type="scientific">Demequina litoralis</name>
    <dbReference type="NCBI Taxonomy" id="3051660"/>
    <lineage>
        <taxon>Bacteria</taxon>
        <taxon>Bacillati</taxon>
        <taxon>Actinomycetota</taxon>
        <taxon>Actinomycetes</taxon>
        <taxon>Micrococcales</taxon>
        <taxon>Demequinaceae</taxon>
        <taxon>Demequina</taxon>
    </lineage>
</organism>
<name>A0ABT8GB74_9MICO</name>
<dbReference type="SUPFAM" id="SSF53822">
    <property type="entry name" value="Periplasmic binding protein-like I"/>
    <property type="match status" value="1"/>
</dbReference>
<dbReference type="InterPro" id="IPR046335">
    <property type="entry name" value="LacI/GalR-like_sensor"/>
</dbReference>
<evidence type="ECO:0000256" key="2">
    <source>
        <dbReference type="ARBA" id="ARBA00023125"/>
    </source>
</evidence>
<keyword evidence="2 5" id="KW-0238">DNA-binding</keyword>
<dbReference type="CDD" id="cd06267">
    <property type="entry name" value="PBP1_LacI_sugar_binding-like"/>
    <property type="match status" value="1"/>
</dbReference>
<dbReference type="Gene3D" id="3.40.50.2300">
    <property type="match status" value="2"/>
</dbReference>
<dbReference type="PRINTS" id="PR00036">
    <property type="entry name" value="HTHLACI"/>
</dbReference>
<evidence type="ECO:0000256" key="1">
    <source>
        <dbReference type="ARBA" id="ARBA00023015"/>
    </source>
</evidence>
<dbReference type="Pfam" id="PF00356">
    <property type="entry name" value="LacI"/>
    <property type="match status" value="1"/>
</dbReference>
<dbReference type="SUPFAM" id="SSF47413">
    <property type="entry name" value="lambda repressor-like DNA-binding domains"/>
    <property type="match status" value="1"/>
</dbReference>
<keyword evidence="3" id="KW-0804">Transcription</keyword>
<dbReference type="InterPro" id="IPR028082">
    <property type="entry name" value="Peripla_BP_I"/>
</dbReference>
<dbReference type="PANTHER" id="PTHR30146:SF109">
    <property type="entry name" value="HTH-TYPE TRANSCRIPTIONAL REGULATOR GALS"/>
    <property type="match status" value="1"/>
</dbReference>
<keyword evidence="6" id="KW-1185">Reference proteome</keyword>
<evidence type="ECO:0000313" key="5">
    <source>
        <dbReference type="EMBL" id="MDN4475909.1"/>
    </source>
</evidence>
<accession>A0ABT8GB74</accession>
<dbReference type="PANTHER" id="PTHR30146">
    <property type="entry name" value="LACI-RELATED TRANSCRIPTIONAL REPRESSOR"/>
    <property type="match status" value="1"/>
</dbReference>
<dbReference type="InterPro" id="IPR000843">
    <property type="entry name" value="HTH_LacI"/>
</dbReference>
<protein>
    <submittedName>
        <fullName evidence="5">LacI family DNA-binding transcriptional regulator</fullName>
    </submittedName>
</protein>
<proteinExistence type="predicted"/>
<dbReference type="EMBL" id="JAUHPW010000006">
    <property type="protein sequence ID" value="MDN4475909.1"/>
    <property type="molecule type" value="Genomic_DNA"/>
</dbReference>
<evidence type="ECO:0000256" key="3">
    <source>
        <dbReference type="ARBA" id="ARBA00023163"/>
    </source>
</evidence>
<dbReference type="PROSITE" id="PS00356">
    <property type="entry name" value="HTH_LACI_1"/>
    <property type="match status" value="1"/>
</dbReference>
<keyword evidence="1" id="KW-0805">Transcription regulation</keyword>
<dbReference type="CDD" id="cd01392">
    <property type="entry name" value="HTH_LacI"/>
    <property type="match status" value="1"/>
</dbReference>
<dbReference type="Gene3D" id="1.10.260.40">
    <property type="entry name" value="lambda repressor-like DNA-binding domains"/>
    <property type="match status" value="1"/>
</dbReference>
<dbReference type="Pfam" id="PF13377">
    <property type="entry name" value="Peripla_BP_3"/>
    <property type="match status" value="1"/>
</dbReference>
<comment type="caution">
    <text evidence="5">The sequence shown here is derived from an EMBL/GenBank/DDBJ whole genome shotgun (WGS) entry which is preliminary data.</text>
</comment>
<dbReference type="InterPro" id="IPR010982">
    <property type="entry name" value="Lambda_DNA-bd_dom_sf"/>
</dbReference>
<gene>
    <name evidence="5" type="ORF">QQX09_08575</name>
</gene>
<dbReference type="GO" id="GO:0003677">
    <property type="term" value="F:DNA binding"/>
    <property type="evidence" value="ECO:0007669"/>
    <property type="project" value="UniProtKB-KW"/>
</dbReference>
<dbReference type="Proteomes" id="UP001172728">
    <property type="component" value="Unassembled WGS sequence"/>
</dbReference>
<dbReference type="PROSITE" id="PS50932">
    <property type="entry name" value="HTH_LACI_2"/>
    <property type="match status" value="1"/>
</dbReference>
<evidence type="ECO:0000313" key="6">
    <source>
        <dbReference type="Proteomes" id="UP001172728"/>
    </source>
</evidence>
<reference evidence="5" key="1">
    <citation type="submission" date="2023-06" db="EMBL/GenBank/DDBJ databases">
        <title>Sysu t00192.</title>
        <authorList>
            <person name="Gao L."/>
            <person name="Fang B.-Z."/>
            <person name="Li W.-J."/>
        </authorList>
    </citation>
    <scope>NUCLEOTIDE SEQUENCE</scope>
    <source>
        <strain evidence="5">SYSU T00192</strain>
    </source>
</reference>